<dbReference type="PANTHER" id="PTHR34220:SF7">
    <property type="entry name" value="SENSOR HISTIDINE KINASE YPDA"/>
    <property type="match status" value="1"/>
</dbReference>
<dbReference type="InterPro" id="IPR050640">
    <property type="entry name" value="Bact_2-comp_sensor_kinase"/>
</dbReference>
<proteinExistence type="predicted"/>
<keyword evidence="1" id="KW-1133">Transmembrane helix</keyword>
<dbReference type="Gene3D" id="3.30.565.10">
    <property type="entry name" value="Histidine kinase-like ATPase, C-terminal domain"/>
    <property type="match status" value="1"/>
</dbReference>
<keyword evidence="1" id="KW-0812">Transmembrane</keyword>
<feature type="domain" description="Signal transduction histidine kinase internal region" evidence="2">
    <location>
        <begin position="182"/>
        <end position="260"/>
    </location>
</feature>
<dbReference type="OrthoDB" id="9792992at2"/>
<dbReference type="GO" id="GO:0016020">
    <property type="term" value="C:membrane"/>
    <property type="evidence" value="ECO:0007669"/>
    <property type="project" value="InterPro"/>
</dbReference>
<evidence type="ECO:0000259" key="2">
    <source>
        <dbReference type="Pfam" id="PF06580"/>
    </source>
</evidence>
<sequence>MQKALAYFVCMNRNRKMVVFHILGWALFCALVVAFVRGFGQSFSSFGVLFFLMFVLVYAALFYTNALLLLPRFYFRKNYLAYFGAIFLLLVAVYFSRPFENLVLHRGEGMRKEELRFRKPPPDFDLESSPEEERGKQPLRLDIVSVVLFVAVLSVSSVQQIVRQWQTSERRAAQAEADKVTAELLFLKAQINPHFLFNTLNNIYSLAITKSEHTPDAVLKLSSILRYLTDDVRHDFVPLPSEVNCVRNYIELQKLRINRKVTLEFAVEGNIEDKKIAPLLFMTFIENAFKYGISSHEACTISIHIRADERSIHLFCKNRIFDREEEETMREGVGISNAKKRLAYLYPEKYLLNIDTQKEHFTVDLMIIT</sequence>
<dbReference type="Proteomes" id="UP000321204">
    <property type="component" value="Chromosome"/>
</dbReference>
<dbReference type="Pfam" id="PF06580">
    <property type="entry name" value="His_kinase"/>
    <property type="match status" value="1"/>
</dbReference>
<reference evidence="3 4" key="1">
    <citation type="journal article" date="2015" name="Int. J. Syst. Evol. Microbiol.">
        <title>Flavisolibacter ginsenosidimutans sp. nov., with ginsenoside-converting activity isolated from soil used for cultivating ginseng.</title>
        <authorList>
            <person name="Zhao Y."/>
            <person name="Liu Q."/>
            <person name="Kang M.S."/>
            <person name="Jin F."/>
            <person name="Yu H."/>
            <person name="Im W.T."/>
        </authorList>
    </citation>
    <scope>NUCLEOTIDE SEQUENCE [LARGE SCALE GENOMIC DNA]</scope>
    <source>
        <strain evidence="3 4">Gsoil 636</strain>
    </source>
</reference>
<dbReference type="InterPro" id="IPR036890">
    <property type="entry name" value="HATPase_C_sf"/>
</dbReference>
<protein>
    <recommendedName>
        <fullName evidence="2">Signal transduction histidine kinase internal region domain-containing protein</fullName>
    </recommendedName>
</protein>
<dbReference type="PANTHER" id="PTHR34220">
    <property type="entry name" value="SENSOR HISTIDINE KINASE YPDA"/>
    <property type="match status" value="1"/>
</dbReference>
<dbReference type="GO" id="GO:0000155">
    <property type="term" value="F:phosphorelay sensor kinase activity"/>
    <property type="evidence" value="ECO:0007669"/>
    <property type="project" value="InterPro"/>
</dbReference>
<evidence type="ECO:0000256" key="1">
    <source>
        <dbReference type="SAM" id="Phobius"/>
    </source>
</evidence>
<keyword evidence="1" id="KW-0472">Membrane</keyword>
<keyword evidence="4" id="KW-1185">Reference proteome</keyword>
<dbReference type="KEGG" id="fgg:FSB75_01430"/>
<feature type="transmembrane region" description="Helical" evidence="1">
    <location>
        <begin position="79"/>
        <end position="96"/>
    </location>
</feature>
<name>A0A5B8UDH1_9BACT</name>
<organism evidence="3 4">
    <name type="scientific">Flavisolibacter ginsenosidimutans</name>
    <dbReference type="NCBI Taxonomy" id="661481"/>
    <lineage>
        <taxon>Bacteria</taxon>
        <taxon>Pseudomonadati</taxon>
        <taxon>Bacteroidota</taxon>
        <taxon>Chitinophagia</taxon>
        <taxon>Chitinophagales</taxon>
        <taxon>Chitinophagaceae</taxon>
        <taxon>Flavisolibacter</taxon>
    </lineage>
</organism>
<feature type="transmembrane region" description="Helical" evidence="1">
    <location>
        <begin position="48"/>
        <end position="70"/>
    </location>
</feature>
<dbReference type="AlphaFoldDB" id="A0A5B8UDH1"/>
<dbReference type="SUPFAM" id="SSF55874">
    <property type="entry name" value="ATPase domain of HSP90 chaperone/DNA topoisomerase II/histidine kinase"/>
    <property type="match status" value="1"/>
</dbReference>
<dbReference type="EMBL" id="CP042433">
    <property type="protein sequence ID" value="QEC54614.1"/>
    <property type="molecule type" value="Genomic_DNA"/>
</dbReference>
<evidence type="ECO:0000313" key="4">
    <source>
        <dbReference type="Proteomes" id="UP000321204"/>
    </source>
</evidence>
<dbReference type="InterPro" id="IPR010559">
    <property type="entry name" value="Sig_transdc_His_kin_internal"/>
</dbReference>
<accession>A0A5B8UDH1</accession>
<evidence type="ECO:0000313" key="3">
    <source>
        <dbReference type="EMBL" id="QEC54614.1"/>
    </source>
</evidence>
<gene>
    <name evidence="3" type="ORF">FSB75_01430</name>
</gene>